<dbReference type="HOGENOM" id="CLU_035301_1_2_0"/>
<dbReference type="AlphaFoldDB" id="F0SSX9"/>
<dbReference type="RefSeq" id="WP_013626878.1">
    <property type="nucleotide sequence ID" value="NC_015174.1"/>
</dbReference>
<organism evidence="3 4">
    <name type="scientific">Rubinisphaera brasiliensis (strain ATCC 49424 / DSM 5305 / JCM 21570 / IAM 15109 / NBRC 103401 / IFAM 1448)</name>
    <name type="common">Planctomyces brasiliensis</name>
    <dbReference type="NCBI Taxonomy" id="756272"/>
    <lineage>
        <taxon>Bacteria</taxon>
        <taxon>Pseudomonadati</taxon>
        <taxon>Planctomycetota</taxon>
        <taxon>Planctomycetia</taxon>
        <taxon>Planctomycetales</taxon>
        <taxon>Planctomycetaceae</taxon>
        <taxon>Rubinisphaera</taxon>
    </lineage>
</organism>
<dbReference type="eggNOG" id="COG1541">
    <property type="taxonomic scope" value="Bacteria"/>
</dbReference>
<feature type="domain" description="AMP-dependent synthetase/ligase" evidence="1">
    <location>
        <begin position="125"/>
        <end position="321"/>
    </location>
</feature>
<keyword evidence="4" id="KW-1185">Reference proteome</keyword>
<dbReference type="Pfam" id="PF00501">
    <property type="entry name" value="AMP-binding"/>
    <property type="match status" value="1"/>
</dbReference>
<evidence type="ECO:0000313" key="4">
    <source>
        <dbReference type="Proteomes" id="UP000006860"/>
    </source>
</evidence>
<reference evidence="4" key="1">
    <citation type="submission" date="2011-02" db="EMBL/GenBank/DDBJ databases">
        <title>The complete genome of Planctomyces brasiliensis DSM 5305.</title>
        <authorList>
            <person name="Lucas S."/>
            <person name="Copeland A."/>
            <person name="Lapidus A."/>
            <person name="Bruce D."/>
            <person name="Goodwin L."/>
            <person name="Pitluck S."/>
            <person name="Kyrpides N."/>
            <person name="Mavromatis K."/>
            <person name="Pagani I."/>
            <person name="Ivanova N."/>
            <person name="Ovchinnikova G."/>
            <person name="Lu M."/>
            <person name="Detter J.C."/>
            <person name="Han C."/>
            <person name="Land M."/>
            <person name="Hauser L."/>
            <person name="Markowitz V."/>
            <person name="Cheng J.-F."/>
            <person name="Hugenholtz P."/>
            <person name="Woyke T."/>
            <person name="Wu D."/>
            <person name="Tindall B."/>
            <person name="Pomrenke H.G."/>
            <person name="Brambilla E."/>
            <person name="Klenk H.-P."/>
            <person name="Eisen J.A."/>
        </authorList>
    </citation>
    <scope>NUCLEOTIDE SEQUENCE [LARGE SCALE GENOMIC DNA]</scope>
    <source>
        <strain evidence="4">ATCC 49424 / DSM 5305 / JCM 21570 / NBRC 103401 / IFAM 1448</strain>
    </source>
</reference>
<evidence type="ECO:0000259" key="1">
    <source>
        <dbReference type="Pfam" id="PF00501"/>
    </source>
</evidence>
<dbReference type="SUPFAM" id="SSF56801">
    <property type="entry name" value="Acetyl-CoA synthetase-like"/>
    <property type="match status" value="1"/>
</dbReference>
<dbReference type="EMBL" id="CP002546">
    <property type="protein sequence ID" value="ADY58134.1"/>
    <property type="molecule type" value="Genomic_DNA"/>
</dbReference>
<dbReference type="Pfam" id="PF14535">
    <property type="entry name" value="AMP-binding_C_2"/>
    <property type="match status" value="1"/>
</dbReference>
<keyword evidence="3" id="KW-0436">Ligase</keyword>
<dbReference type="KEGG" id="pbs:Plabr_0507"/>
<proteinExistence type="predicted"/>
<dbReference type="Proteomes" id="UP000006860">
    <property type="component" value="Chromosome"/>
</dbReference>
<dbReference type="EC" id="6.2.1.30" evidence="3"/>
<dbReference type="InterPro" id="IPR000873">
    <property type="entry name" value="AMP-dep_synth/lig_dom"/>
</dbReference>
<evidence type="ECO:0000313" key="3">
    <source>
        <dbReference type="EMBL" id="ADY58134.1"/>
    </source>
</evidence>
<accession>F0SSX9</accession>
<sequence length="473" mass="53057">MQLGQLSGNVKADFDSFSLAFPSQNKAASAMTKLPFPEDLSRPALEDRQLRALQRLLSEIDGQNQFWTNRFREQGFEPQKLRSLQDLRQLTPVTKQELVEDQNNNPPYGTNLTYPISAYSRLHQTSGTTGRPMRFLDTPASWRWVKSCWAQMYRIAGLRREDRLCFPFSFGPFIGFWGAFEGATQLDNFCLAAGGMSTDVRLEVILEHEITFICCTPTYALRMIEIAQRKGLDLANSAVRAILVAGEPGGNIPAIRQRIEQGWGARVIDHWGMTDIGCLAVESADHPGGLMMLETEVIAEVVDSETFKPVPPGTRGELLITNLGRTGMPVIRYRTGDVVCASTEPNPCGRSLLRLEGGILGRADDMVTIRGNNVFPSSVEAVLREFGEVAEYRIVIREKDAMHHMVIEIEPTAELCNGCETEQLPELPGIQKLQQNLARTVRDRLNFSAEIRFVSAETLPRFEMKGRRFVREC</sequence>
<dbReference type="GO" id="GO:0047475">
    <property type="term" value="F:phenylacetate-CoA ligase activity"/>
    <property type="evidence" value="ECO:0007669"/>
    <property type="project" value="UniProtKB-EC"/>
</dbReference>
<dbReference type="STRING" id="756272.Plabr_0507"/>
<dbReference type="InterPro" id="IPR028154">
    <property type="entry name" value="AMP-dep_Lig_C"/>
</dbReference>
<dbReference type="InterPro" id="IPR045851">
    <property type="entry name" value="AMP-bd_C_sf"/>
</dbReference>
<dbReference type="PANTHER" id="PTHR43845:SF1">
    <property type="entry name" value="BLR5969 PROTEIN"/>
    <property type="match status" value="1"/>
</dbReference>
<dbReference type="Gene3D" id="3.40.50.12780">
    <property type="entry name" value="N-terminal domain of ligase-like"/>
    <property type="match status" value="1"/>
</dbReference>
<name>F0SSX9_RUBBR</name>
<protein>
    <submittedName>
        <fullName evidence="3">Phenylacetate--CoA ligase</fullName>
        <ecNumber evidence="3">6.2.1.30</ecNumber>
    </submittedName>
</protein>
<dbReference type="InterPro" id="IPR042099">
    <property type="entry name" value="ANL_N_sf"/>
</dbReference>
<feature type="domain" description="AMP-dependent ligase C-terminal" evidence="2">
    <location>
        <begin position="371"/>
        <end position="470"/>
    </location>
</feature>
<dbReference type="PANTHER" id="PTHR43845">
    <property type="entry name" value="BLR5969 PROTEIN"/>
    <property type="match status" value="1"/>
</dbReference>
<evidence type="ECO:0000259" key="2">
    <source>
        <dbReference type="Pfam" id="PF14535"/>
    </source>
</evidence>
<gene>
    <name evidence="3" type="ordered locus">Plabr_0507</name>
</gene>
<dbReference type="Gene3D" id="3.30.300.30">
    <property type="match status" value="1"/>
</dbReference>